<reference evidence="1 2" key="1">
    <citation type="submission" date="2023-10" db="EMBL/GenBank/DDBJ databases">
        <title>Genome-Wide Identification Analysis in wild type Solanum Pinnatisectum Reveals Some Genes Defensing Phytophthora Infestans.</title>
        <authorList>
            <person name="Sun C."/>
        </authorList>
    </citation>
    <scope>NUCLEOTIDE SEQUENCE [LARGE SCALE GENOMIC DNA]</scope>
    <source>
        <strain evidence="1">LQN</strain>
        <tissue evidence="1">Leaf</tissue>
    </source>
</reference>
<protein>
    <recommendedName>
        <fullName evidence="3">DUF1985 domain-containing protein</fullName>
    </recommendedName>
</protein>
<sequence>MPHIKVQPQLLRTLLLVETKSDRDDMFIVNLNGTELKFEIREFVVIAGLKCGLNSDFYSDSTSPNRLLARYFPGKK</sequence>
<dbReference type="EMBL" id="JAWPEI010000012">
    <property type="protein sequence ID" value="KAK4708558.1"/>
    <property type="molecule type" value="Genomic_DNA"/>
</dbReference>
<comment type="caution">
    <text evidence="1">The sequence shown here is derived from an EMBL/GenBank/DDBJ whole genome shotgun (WGS) entry which is preliminary data.</text>
</comment>
<dbReference type="PANTHER" id="PTHR48449:SF1">
    <property type="entry name" value="DUF1985 DOMAIN-CONTAINING PROTEIN"/>
    <property type="match status" value="1"/>
</dbReference>
<dbReference type="Proteomes" id="UP001311915">
    <property type="component" value="Unassembled WGS sequence"/>
</dbReference>
<keyword evidence="2" id="KW-1185">Reference proteome</keyword>
<evidence type="ECO:0000313" key="1">
    <source>
        <dbReference type="EMBL" id="KAK4708558.1"/>
    </source>
</evidence>
<proteinExistence type="predicted"/>
<accession>A0AAV9K5W2</accession>
<evidence type="ECO:0008006" key="3">
    <source>
        <dbReference type="Google" id="ProtNLM"/>
    </source>
</evidence>
<organism evidence="1 2">
    <name type="scientific">Solanum pinnatisectum</name>
    <name type="common">tansyleaf nightshade</name>
    <dbReference type="NCBI Taxonomy" id="50273"/>
    <lineage>
        <taxon>Eukaryota</taxon>
        <taxon>Viridiplantae</taxon>
        <taxon>Streptophyta</taxon>
        <taxon>Embryophyta</taxon>
        <taxon>Tracheophyta</taxon>
        <taxon>Spermatophyta</taxon>
        <taxon>Magnoliopsida</taxon>
        <taxon>eudicotyledons</taxon>
        <taxon>Gunneridae</taxon>
        <taxon>Pentapetalae</taxon>
        <taxon>asterids</taxon>
        <taxon>lamiids</taxon>
        <taxon>Solanales</taxon>
        <taxon>Solanaceae</taxon>
        <taxon>Solanoideae</taxon>
        <taxon>Solaneae</taxon>
        <taxon>Solanum</taxon>
    </lineage>
</organism>
<gene>
    <name evidence="1" type="ORF">R3W88_029483</name>
</gene>
<dbReference type="PANTHER" id="PTHR48449">
    <property type="entry name" value="DUF1985 DOMAIN-CONTAINING PROTEIN"/>
    <property type="match status" value="1"/>
</dbReference>
<dbReference type="AlphaFoldDB" id="A0AAV9K5W2"/>
<evidence type="ECO:0000313" key="2">
    <source>
        <dbReference type="Proteomes" id="UP001311915"/>
    </source>
</evidence>
<name>A0AAV9K5W2_9SOLN</name>